<dbReference type="AlphaFoldDB" id="A0AAD9JIV3"/>
<reference evidence="6" key="1">
    <citation type="journal article" date="2023" name="Mol. Biol. Evol.">
        <title>Third-Generation Sequencing Reveals the Adaptive Role of the Epigenome in Three Deep-Sea Polychaetes.</title>
        <authorList>
            <person name="Perez M."/>
            <person name="Aroh O."/>
            <person name="Sun Y."/>
            <person name="Lan Y."/>
            <person name="Juniper S.K."/>
            <person name="Young C.R."/>
            <person name="Angers B."/>
            <person name="Qian P.Y."/>
        </authorList>
    </citation>
    <scope>NUCLEOTIDE SEQUENCE</scope>
    <source>
        <strain evidence="6">P08H-3</strain>
    </source>
</reference>
<proteinExistence type="predicted"/>
<evidence type="ECO:0000256" key="1">
    <source>
        <dbReference type="ARBA" id="ARBA00022679"/>
    </source>
</evidence>
<keyword evidence="1" id="KW-0808">Transferase</keyword>
<dbReference type="EMBL" id="JAODUP010000304">
    <property type="protein sequence ID" value="KAK2153230.1"/>
    <property type="molecule type" value="Genomic_DNA"/>
</dbReference>
<feature type="region of interest" description="Disordered" evidence="4">
    <location>
        <begin position="405"/>
        <end position="447"/>
    </location>
</feature>
<comment type="caution">
    <text evidence="6">The sequence shown here is derived from an EMBL/GenBank/DDBJ whole genome shotgun (WGS) entry which is preliminary data.</text>
</comment>
<dbReference type="Gene3D" id="3.40.50.1220">
    <property type="entry name" value="TPP-binding domain"/>
    <property type="match status" value="1"/>
</dbReference>
<dbReference type="InterPro" id="IPR003000">
    <property type="entry name" value="Sirtuin"/>
</dbReference>
<dbReference type="PANTHER" id="PTHR11085:SF7">
    <property type="entry name" value="NAD-DEPENDENT PROTEIN DEACETYLASE"/>
    <property type="match status" value="1"/>
</dbReference>
<feature type="region of interest" description="Disordered" evidence="4">
    <location>
        <begin position="121"/>
        <end position="145"/>
    </location>
</feature>
<feature type="domain" description="Deacetylase sirtuin-type" evidence="5">
    <location>
        <begin position="143"/>
        <end position="391"/>
    </location>
</feature>
<dbReference type="InterPro" id="IPR029035">
    <property type="entry name" value="DHS-like_NAD/FAD-binding_dom"/>
</dbReference>
<dbReference type="PANTHER" id="PTHR11085">
    <property type="entry name" value="NAD-DEPENDENT PROTEIN DEACYLASE SIRTUIN-5, MITOCHONDRIAL-RELATED"/>
    <property type="match status" value="1"/>
</dbReference>
<dbReference type="InterPro" id="IPR026591">
    <property type="entry name" value="Sirtuin_cat_small_dom_sf"/>
</dbReference>
<comment type="caution">
    <text evidence="3">Lacks conserved residue(s) required for the propagation of feature annotation.</text>
</comment>
<sequence>MVSSGGLAVKHSALGANGRRFEPLLEIPSKNHQTPQGWQVPKVVSPDEQLLAQVPQENSSPETTKQAGRVTAPRAKSVSDKSTHPQTRTHKGRNPTSANALYETHSDSSLLNAVRRLHVQDDKRGSASSASSGQPSRRRLSSAGHGCKSLEDIAQFIADKRAKNIVVMAGAGISTASGIPDFRSPGTGLYDNINQYNIPYPEAIFDIDYFESYPRPFYLLAKELYPNGTYPPNYIHYFLRLLNDKGILLRIYTQNIDGLERIAGIPPQKLVEAHGNFLTVSCIKCRQHHDAEVIKGLVKPDIVFFGEDLPRRFYYYLKDFPQADLLLVMGTSLEVEPFAGIIDSVRFYVPRVLFNRNVIGPFVKRRRVNDVIAKGDITEQLKLLVGFLGWEDELQILMTRELETQRKKPSLSEDKEFKKFDGDTKSTTTSEVKQETSSDLKTEGVMSVKQKPHQAIITASSLLRRPPIHNAVVSNAHDIMAVKRMLRLTALNSSRINSADDGRTPPGKTILPRIGQRMVPFHTQRSLFRTKNPKLMQVESSSEEESSSSSESDD</sequence>
<evidence type="ECO:0000256" key="2">
    <source>
        <dbReference type="ARBA" id="ARBA00023027"/>
    </source>
</evidence>
<dbReference type="InterPro" id="IPR050134">
    <property type="entry name" value="NAD-dep_sirtuin_deacylases"/>
</dbReference>
<name>A0AAD9JIV3_9ANNE</name>
<dbReference type="GO" id="GO:0017136">
    <property type="term" value="F:histone deacetylase activity, NAD-dependent"/>
    <property type="evidence" value="ECO:0007669"/>
    <property type="project" value="TreeGrafter"/>
</dbReference>
<evidence type="ECO:0000313" key="6">
    <source>
        <dbReference type="EMBL" id="KAK2153230.1"/>
    </source>
</evidence>
<dbReference type="SUPFAM" id="SSF52467">
    <property type="entry name" value="DHS-like NAD/FAD-binding domain"/>
    <property type="match status" value="1"/>
</dbReference>
<dbReference type="InterPro" id="IPR026590">
    <property type="entry name" value="Ssirtuin_cat_dom"/>
</dbReference>
<evidence type="ECO:0000259" key="5">
    <source>
        <dbReference type="PROSITE" id="PS50305"/>
    </source>
</evidence>
<evidence type="ECO:0000313" key="7">
    <source>
        <dbReference type="Proteomes" id="UP001208570"/>
    </source>
</evidence>
<feature type="compositionally biased region" description="Polar residues" evidence="4">
    <location>
        <begin position="55"/>
        <end position="66"/>
    </location>
</feature>
<feature type="region of interest" description="Disordered" evidence="4">
    <location>
        <begin position="529"/>
        <end position="554"/>
    </location>
</feature>
<feature type="compositionally biased region" description="Basic and acidic residues" evidence="4">
    <location>
        <begin position="432"/>
        <end position="442"/>
    </location>
</feature>
<dbReference type="Proteomes" id="UP001208570">
    <property type="component" value="Unassembled WGS sequence"/>
</dbReference>
<evidence type="ECO:0000256" key="4">
    <source>
        <dbReference type="SAM" id="MobiDB-lite"/>
    </source>
</evidence>
<gene>
    <name evidence="6" type="ORF">LSH36_304g09037</name>
</gene>
<dbReference type="GO" id="GO:0070403">
    <property type="term" value="F:NAD+ binding"/>
    <property type="evidence" value="ECO:0007669"/>
    <property type="project" value="InterPro"/>
</dbReference>
<feature type="compositionally biased region" description="Acidic residues" evidence="4">
    <location>
        <begin position="541"/>
        <end position="554"/>
    </location>
</feature>
<accession>A0AAD9JIV3</accession>
<dbReference type="PROSITE" id="PS50305">
    <property type="entry name" value="SIRTUIN"/>
    <property type="match status" value="1"/>
</dbReference>
<dbReference type="GO" id="GO:0005634">
    <property type="term" value="C:nucleus"/>
    <property type="evidence" value="ECO:0007669"/>
    <property type="project" value="TreeGrafter"/>
</dbReference>
<keyword evidence="2" id="KW-0520">NAD</keyword>
<feature type="compositionally biased region" description="Basic and acidic residues" evidence="4">
    <location>
        <begin position="405"/>
        <end position="424"/>
    </location>
</feature>
<evidence type="ECO:0000256" key="3">
    <source>
        <dbReference type="PROSITE-ProRule" id="PRU00236"/>
    </source>
</evidence>
<organism evidence="6 7">
    <name type="scientific">Paralvinella palmiformis</name>
    <dbReference type="NCBI Taxonomy" id="53620"/>
    <lineage>
        <taxon>Eukaryota</taxon>
        <taxon>Metazoa</taxon>
        <taxon>Spiralia</taxon>
        <taxon>Lophotrochozoa</taxon>
        <taxon>Annelida</taxon>
        <taxon>Polychaeta</taxon>
        <taxon>Sedentaria</taxon>
        <taxon>Canalipalpata</taxon>
        <taxon>Terebellida</taxon>
        <taxon>Terebelliformia</taxon>
        <taxon>Alvinellidae</taxon>
        <taxon>Paralvinella</taxon>
    </lineage>
</organism>
<keyword evidence="7" id="KW-1185">Reference proteome</keyword>
<dbReference type="Gene3D" id="3.30.1600.10">
    <property type="entry name" value="SIR2/SIRT2 'Small Domain"/>
    <property type="match status" value="1"/>
</dbReference>
<feature type="compositionally biased region" description="Low complexity" evidence="4">
    <location>
        <begin position="126"/>
        <end position="135"/>
    </location>
</feature>
<protein>
    <recommendedName>
        <fullName evidence="5">Deacetylase sirtuin-type domain-containing protein</fullName>
    </recommendedName>
</protein>
<feature type="region of interest" description="Disordered" evidence="4">
    <location>
        <begin position="53"/>
        <end position="100"/>
    </location>
</feature>
<dbReference type="Pfam" id="PF02146">
    <property type="entry name" value="SIR2"/>
    <property type="match status" value="1"/>
</dbReference>